<dbReference type="InterPro" id="IPR004089">
    <property type="entry name" value="MCPsignal_dom"/>
</dbReference>
<keyword evidence="1" id="KW-0145">Chemotaxis</keyword>
<evidence type="ECO:0000256" key="3">
    <source>
        <dbReference type="PROSITE-ProRule" id="PRU00284"/>
    </source>
</evidence>
<reference evidence="7 8" key="1">
    <citation type="submission" date="2017-02" db="EMBL/GenBank/DDBJ databases">
        <authorList>
            <person name="Peterson S.W."/>
        </authorList>
    </citation>
    <scope>NUCLEOTIDE SEQUENCE [LARGE SCALE GENOMIC DNA]</scope>
    <source>
        <strain evidence="7 8">DSM 24412</strain>
    </source>
</reference>
<dbReference type="GO" id="GO:0007165">
    <property type="term" value="P:signal transduction"/>
    <property type="evidence" value="ECO:0007669"/>
    <property type="project" value="UniProtKB-KW"/>
</dbReference>
<dbReference type="GO" id="GO:0004888">
    <property type="term" value="F:transmembrane signaling receptor activity"/>
    <property type="evidence" value="ECO:0007669"/>
    <property type="project" value="InterPro"/>
</dbReference>
<dbReference type="GO" id="GO:0005886">
    <property type="term" value="C:plasma membrane"/>
    <property type="evidence" value="ECO:0007669"/>
    <property type="project" value="TreeGrafter"/>
</dbReference>
<evidence type="ECO:0000256" key="5">
    <source>
        <dbReference type="SAM" id="Phobius"/>
    </source>
</evidence>
<dbReference type="SUPFAM" id="SSF58104">
    <property type="entry name" value="Methyl-accepting chemotaxis protein (MCP) signaling domain"/>
    <property type="match status" value="1"/>
</dbReference>
<dbReference type="STRING" id="889453.SAMN03080601_02537"/>
<dbReference type="GO" id="GO:0006935">
    <property type="term" value="P:chemotaxis"/>
    <property type="evidence" value="ECO:0007669"/>
    <property type="project" value="UniProtKB-KW"/>
</dbReference>
<dbReference type="SMART" id="SM00283">
    <property type="entry name" value="MA"/>
    <property type="match status" value="1"/>
</dbReference>
<name>A0A1T5HNX3_9BACT</name>
<dbReference type="Pfam" id="PF00015">
    <property type="entry name" value="MCPsignal"/>
    <property type="match status" value="1"/>
</dbReference>
<protein>
    <submittedName>
        <fullName evidence="7">Methyl-accepting chemotaxis protein</fullName>
    </submittedName>
</protein>
<keyword evidence="3" id="KW-0807">Transducer</keyword>
<gene>
    <name evidence="7" type="ORF">SAMN03080601_02537</name>
</gene>
<dbReference type="PANTHER" id="PTHR43531">
    <property type="entry name" value="PROTEIN ICFG"/>
    <property type="match status" value="1"/>
</dbReference>
<keyword evidence="8" id="KW-1185">Reference proteome</keyword>
<dbReference type="OrthoDB" id="1117783at2"/>
<dbReference type="PANTHER" id="PTHR43531:SF11">
    <property type="entry name" value="METHYL-ACCEPTING CHEMOTAXIS PROTEIN 3"/>
    <property type="match status" value="1"/>
</dbReference>
<feature type="region of interest" description="Disordered" evidence="4">
    <location>
        <begin position="160"/>
        <end position="179"/>
    </location>
</feature>
<feature type="domain" description="Methyl-accepting transducer" evidence="6">
    <location>
        <begin position="143"/>
        <end position="358"/>
    </location>
</feature>
<organism evidence="7 8">
    <name type="scientific">Alkalitalea saponilacus</name>
    <dbReference type="NCBI Taxonomy" id="889453"/>
    <lineage>
        <taxon>Bacteria</taxon>
        <taxon>Pseudomonadati</taxon>
        <taxon>Bacteroidota</taxon>
        <taxon>Bacteroidia</taxon>
        <taxon>Marinilabiliales</taxon>
        <taxon>Marinilabiliaceae</taxon>
        <taxon>Alkalitalea</taxon>
    </lineage>
</organism>
<dbReference type="InterPro" id="IPR004090">
    <property type="entry name" value="Chemotax_Me-accpt_rcpt"/>
</dbReference>
<dbReference type="Proteomes" id="UP000191055">
    <property type="component" value="Unassembled WGS sequence"/>
</dbReference>
<dbReference type="Gene3D" id="1.10.287.950">
    <property type="entry name" value="Methyl-accepting chemotaxis protein"/>
    <property type="match status" value="1"/>
</dbReference>
<dbReference type="PROSITE" id="PS50111">
    <property type="entry name" value="CHEMOTAXIS_TRANSDUC_2"/>
    <property type="match status" value="1"/>
</dbReference>
<evidence type="ECO:0000259" key="6">
    <source>
        <dbReference type="PROSITE" id="PS50111"/>
    </source>
</evidence>
<feature type="transmembrane region" description="Helical" evidence="5">
    <location>
        <begin position="34"/>
        <end position="53"/>
    </location>
</feature>
<proteinExistence type="inferred from homology"/>
<dbReference type="AlphaFoldDB" id="A0A1T5HNX3"/>
<sequence length="426" mass="47343">MNFFLSNFISITLACIVATILIKKFFKKTAFIKVGLIWLFNLLFLMFTVGLRYKFFEYNTPINLSITAINIIVSSLCFYYAAIALVRPLADAINKLNQLVEGNLDVDTNFKNMTDKNDLGVLLISINKLKISLTEIIANVNLKSDHLAISGKALNSISQQMSHGANEQASSAEEASSSMQEMVANIHQNTENAQHTHSISEKVQNGIKEVNTASRRNLELIRAINDKIRVVNDIAFQTNILALNASVEAARAGEHGKGFSVVAQEVRKLAELSKTAADQIVSMTTETLKSTEGSAKEMETLFSEIEKTGVLVQEIAAASMEQQIGADQINTSFQHFNHVTQQNAAASEEMASSAEELSNHARELKEIISFFRLETNLKPQQSINPKSVTLSPKKTKINEVQPLKHEISIEDFKVNDLVDVREYEKF</sequence>
<dbReference type="InterPro" id="IPR051310">
    <property type="entry name" value="MCP_chemotaxis"/>
</dbReference>
<evidence type="ECO:0000256" key="4">
    <source>
        <dbReference type="SAM" id="MobiDB-lite"/>
    </source>
</evidence>
<dbReference type="KEGG" id="asx:CDL62_09355"/>
<keyword evidence="5" id="KW-0812">Transmembrane</keyword>
<feature type="transmembrane region" description="Helical" evidence="5">
    <location>
        <begin position="6"/>
        <end position="22"/>
    </location>
</feature>
<keyword evidence="5" id="KW-1133">Transmembrane helix</keyword>
<feature type="compositionally biased region" description="Low complexity" evidence="4">
    <location>
        <begin position="167"/>
        <end position="179"/>
    </location>
</feature>
<dbReference type="RefSeq" id="WP_079558241.1">
    <property type="nucleotide sequence ID" value="NZ_CP021904.1"/>
</dbReference>
<comment type="similarity">
    <text evidence="2">Belongs to the methyl-accepting chemotaxis (MCP) protein family.</text>
</comment>
<keyword evidence="5" id="KW-0472">Membrane</keyword>
<evidence type="ECO:0000313" key="8">
    <source>
        <dbReference type="Proteomes" id="UP000191055"/>
    </source>
</evidence>
<evidence type="ECO:0000313" key="7">
    <source>
        <dbReference type="EMBL" id="SKC22251.1"/>
    </source>
</evidence>
<evidence type="ECO:0000256" key="1">
    <source>
        <dbReference type="ARBA" id="ARBA00022500"/>
    </source>
</evidence>
<accession>A0A1T5HNX3</accession>
<dbReference type="PRINTS" id="PR00260">
    <property type="entry name" value="CHEMTRNSDUCR"/>
</dbReference>
<dbReference type="EMBL" id="FUYV01000015">
    <property type="protein sequence ID" value="SKC22251.1"/>
    <property type="molecule type" value="Genomic_DNA"/>
</dbReference>
<evidence type="ECO:0000256" key="2">
    <source>
        <dbReference type="ARBA" id="ARBA00029447"/>
    </source>
</evidence>
<feature type="transmembrane region" description="Helical" evidence="5">
    <location>
        <begin position="65"/>
        <end position="86"/>
    </location>
</feature>